<name>A0A3E5DXE2_9BACT</name>
<reference evidence="1 2" key="1">
    <citation type="submission" date="2018-08" db="EMBL/GenBank/DDBJ databases">
        <title>A genome reference for cultivated species of the human gut microbiota.</title>
        <authorList>
            <person name="Zou Y."/>
            <person name="Xue W."/>
            <person name="Luo G."/>
        </authorList>
    </citation>
    <scope>NUCLEOTIDE SEQUENCE [LARGE SCALE GENOMIC DNA]</scope>
    <source>
        <strain evidence="1 2">AF24-12</strain>
    </source>
</reference>
<evidence type="ECO:0008006" key="3">
    <source>
        <dbReference type="Google" id="ProtNLM"/>
    </source>
</evidence>
<dbReference type="Proteomes" id="UP000283872">
    <property type="component" value="Unassembled WGS sequence"/>
</dbReference>
<protein>
    <recommendedName>
        <fullName evidence="3">WG repeat-containing protein</fullName>
    </recommendedName>
</protein>
<gene>
    <name evidence="1" type="ORF">DWY11_11205</name>
</gene>
<organism evidence="1 2">
    <name type="scientific">Segatella copri</name>
    <dbReference type="NCBI Taxonomy" id="165179"/>
    <lineage>
        <taxon>Bacteria</taxon>
        <taxon>Pseudomonadati</taxon>
        <taxon>Bacteroidota</taxon>
        <taxon>Bacteroidia</taxon>
        <taxon>Bacteroidales</taxon>
        <taxon>Prevotellaceae</taxon>
        <taxon>Segatella</taxon>
    </lineage>
</organism>
<dbReference type="RefSeq" id="WP_117587543.1">
    <property type="nucleotide sequence ID" value="NZ_QRVA01000029.1"/>
</dbReference>
<dbReference type="EMBL" id="QRVA01000029">
    <property type="protein sequence ID" value="RGS13559.1"/>
    <property type="molecule type" value="Genomic_DNA"/>
</dbReference>
<dbReference type="Pfam" id="PF18762">
    <property type="entry name" value="Kinase-PolyVal"/>
    <property type="match status" value="1"/>
</dbReference>
<proteinExistence type="predicted"/>
<dbReference type="AlphaFoldDB" id="A0A3E5DXE2"/>
<evidence type="ECO:0000313" key="1">
    <source>
        <dbReference type="EMBL" id="RGS13559.1"/>
    </source>
</evidence>
<evidence type="ECO:0000313" key="2">
    <source>
        <dbReference type="Proteomes" id="UP000283872"/>
    </source>
</evidence>
<comment type="caution">
    <text evidence="1">The sequence shown here is derived from an EMBL/GenBank/DDBJ whole genome shotgun (WGS) entry which is preliminary data.</text>
</comment>
<sequence>MDGDTTERLSQESQCPKDGFNGLLARASAFAGGVLSSIQALAGTTACKGVQIARLKDWAKENDCWIEDPESLGVFSDRGSENEVYMAYDGIHVYKLNDFRYSDDNLTPFFERIPAHNQYFPDCAYDFIGFSQNRDGKVCAVLRQQLVVNAREATPEEIKAEFERIGFHAEDNGEYFTNGIHDIFDAVPNNVLVGDDGNFYFIDTIIFKPDMNGLDTYKKYSPNYSKKE</sequence>
<dbReference type="InterPro" id="IPR041055">
    <property type="entry name" value="Kinase-PolyVal"/>
</dbReference>
<accession>A0A3E5DXE2</accession>